<proteinExistence type="inferred from homology"/>
<gene>
    <name evidence="3" type="ORF">Aco04nite_84510</name>
</gene>
<dbReference type="GO" id="GO:0016831">
    <property type="term" value="F:carboxy-lyase activity"/>
    <property type="evidence" value="ECO:0007669"/>
    <property type="project" value="UniProtKB-KW"/>
</dbReference>
<dbReference type="InterPro" id="IPR015424">
    <property type="entry name" value="PyrdxlP-dep_Trfase"/>
</dbReference>
<organism evidence="3 4">
    <name type="scientific">Winogradskya consettensis</name>
    <dbReference type="NCBI Taxonomy" id="113560"/>
    <lineage>
        <taxon>Bacteria</taxon>
        <taxon>Bacillati</taxon>
        <taxon>Actinomycetota</taxon>
        <taxon>Actinomycetes</taxon>
        <taxon>Micromonosporales</taxon>
        <taxon>Micromonosporaceae</taxon>
        <taxon>Winogradskya</taxon>
    </lineage>
</organism>
<comment type="caution">
    <text evidence="3">The sequence shown here is derived from an EMBL/GenBank/DDBJ whole genome shotgun (WGS) entry which is preliminary data.</text>
</comment>
<dbReference type="SUPFAM" id="SSF53383">
    <property type="entry name" value="PLP-dependent transferases"/>
    <property type="match status" value="1"/>
</dbReference>
<dbReference type="EMBL" id="BOQP01000052">
    <property type="protein sequence ID" value="GIM83014.1"/>
    <property type="molecule type" value="Genomic_DNA"/>
</dbReference>
<evidence type="ECO:0000313" key="4">
    <source>
        <dbReference type="Proteomes" id="UP000680865"/>
    </source>
</evidence>
<sequence>MNTPPGDPGVAWLDEAASLISGNPVNVDEVLGATLAQRDGEAERHMFFPTGPAGNFGAMQRFQDVLWNNIGSAGSNPPGGNHTKSLERALLAWAARLFGLPGDDWWGNATTGGTAGNRAGLLIARDRFPRTQHGMTTAVAYYSAAAHYSVPKMLHELNIPAVRIHTDAYGEMDYGHLAEQLRPGAPAIITVTAGTTMTEAVDDPGKVHAVLDAGGIEDRYVHCDGALSAIPLALDGALVTEGVDSISLSGYKFLGTPRVGGLIVGRKAAGRRSERVSYISAIDDTPVGSIDGLPTAMMWYTVATQGEHGLRAQAHAARRLAAYAENRLNAVGWPAWRHPWAFTVVFPTPPTSIQQRWPLANDTIGQSHLICMPRTSREQVDAFVAAMEAVTSLQASA</sequence>
<accession>A0A919W178</accession>
<dbReference type="InterPro" id="IPR015421">
    <property type="entry name" value="PyrdxlP-dep_Trfase_major"/>
</dbReference>
<protein>
    <submittedName>
        <fullName evidence="3">Histidine decarboxylase</fullName>
    </submittedName>
</protein>
<dbReference type="Proteomes" id="UP000680865">
    <property type="component" value="Unassembled WGS sequence"/>
</dbReference>
<dbReference type="Gene3D" id="3.40.640.10">
    <property type="entry name" value="Type I PLP-dependent aspartate aminotransferase-like (Major domain)"/>
    <property type="match status" value="1"/>
</dbReference>
<evidence type="ECO:0000256" key="2">
    <source>
        <dbReference type="ARBA" id="ARBA00022793"/>
    </source>
</evidence>
<reference evidence="3" key="1">
    <citation type="submission" date="2021-03" db="EMBL/GenBank/DDBJ databases">
        <title>Whole genome shotgun sequence of Actinoplanes consettensis NBRC 14913.</title>
        <authorList>
            <person name="Komaki H."/>
            <person name="Tamura T."/>
        </authorList>
    </citation>
    <scope>NUCLEOTIDE SEQUENCE</scope>
    <source>
        <strain evidence="3">NBRC 14913</strain>
    </source>
</reference>
<keyword evidence="2" id="KW-0456">Lyase</keyword>
<dbReference type="PANTHER" id="PTHR46101">
    <property type="match status" value="1"/>
</dbReference>
<keyword evidence="2" id="KW-0210">Decarboxylase</keyword>
<comment type="similarity">
    <text evidence="1">Belongs to the group II decarboxylase family.</text>
</comment>
<name>A0A919W178_9ACTN</name>
<dbReference type="AlphaFoldDB" id="A0A919W178"/>
<dbReference type="PANTHER" id="PTHR46101:SF2">
    <property type="entry name" value="SERINE DECARBOXYLASE"/>
    <property type="match status" value="1"/>
</dbReference>
<evidence type="ECO:0000256" key="1">
    <source>
        <dbReference type="ARBA" id="ARBA00009533"/>
    </source>
</evidence>
<dbReference type="RefSeq" id="WP_213002782.1">
    <property type="nucleotide sequence ID" value="NZ_BAAATW010000006.1"/>
</dbReference>
<dbReference type="InterPro" id="IPR051151">
    <property type="entry name" value="Group_II_Decarboxylase"/>
</dbReference>
<evidence type="ECO:0000313" key="3">
    <source>
        <dbReference type="EMBL" id="GIM83014.1"/>
    </source>
</evidence>
<keyword evidence="4" id="KW-1185">Reference proteome</keyword>